<accession>A0A067M5S3</accession>
<sequence length="118" mass="12902">MTPLRNHPFVASTTLFFIGWPEIFIFVFLLVIVVYFTAMLCIIGFATGAIRERSPTGAFQSSYFAAALPVQAFVGLARSSGFKGILPTWVKISPILGVFSALLLALGTYILYGEFVDL</sequence>
<organism evidence="2 3">
    <name type="scientific">Botryobasidium botryosum (strain FD-172 SS1)</name>
    <dbReference type="NCBI Taxonomy" id="930990"/>
    <lineage>
        <taxon>Eukaryota</taxon>
        <taxon>Fungi</taxon>
        <taxon>Dikarya</taxon>
        <taxon>Basidiomycota</taxon>
        <taxon>Agaricomycotina</taxon>
        <taxon>Agaricomycetes</taxon>
        <taxon>Cantharellales</taxon>
        <taxon>Botryobasidiaceae</taxon>
        <taxon>Botryobasidium</taxon>
    </lineage>
</organism>
<feature type="transmembrane region" description="Helical" evidence="1">
    <location>
        <begin position="92"/>
        <end position="112"/>
    </location>
</feature>
<proteinExistence type="predicted"/>
<dbReference type="AlphaFoldDB" id="A0A067M5S3"/>
<dbReference type="InParanoid" id="A0A067M5S3"/>
<feature type="transmembrane region" description="Helical" evidence="1">
    <location>
        <begin position="23"/>
        <end position="50"/>
    </location>
</feature>
<dbReference type="EMBL" id="KL198119">
    <property type="protein sequence ID" value="KDQ06921.1"/>
    <property type="molecule type" value="Genomic_DNA"/>
</dbReference>
<reference evidence="3" key="1">
    <citation type="journal article" date="2014" name="Proc. Natl. Acad. Sci. U.S.A.">
        <title>Extensive sampling of basidiomycete genomes demonstrates inadequacy of the white-rot/brown-rot paradigm for wood decay fungi.</title>
        <authorList>
            <person name="Riley R."/>
            <person name="Salamov A.A."/>
            <person name="Brown D.W."/>
            <person name="Nagy L.G."/>
            <person name="Floudas D."/>
            <person name="Held B.W."/>
            <person name="Levasseur A."/>
            <person name="Lombard V."/>
            <person name="Morin E."/>
            <person name="Otillar R."/>
            <person name="Lindquist E.A."/>
            <person name="Sun H."/>
            <person name="LaButti K.M."/>
            <person name="Schmutz J."/>
            <person name="Jabbour D."/>
            <person name="Luo H."/>
            <person name="Baker S.E."/>
            <person name="Pisabarro A.G."/>
            <person name="Walton J.D."/>
            <person name="Blanchette R.A."/>
            <person name="Henrissat B."/>
            <person name="Martin F."/>
            <person name="Cullen D."/>
            <person name="Hibbett D.S."/>
            <person name="Grigoriev I.V."/>
        </authorList>
    </citation>
    <scope>NUCLEOTIDE SEQUENCE [LARGE SCALE GENOMIC DNA]</scope>
    <source>
        <strain evidence="3">FD-172 SS1</strain>
    </source>
</reference>
<keyword evidence="3" id="KW-1185">Reference proteome</keyword>
<evidence type="ECO:0000313" key="3">
    <source>
        <dbReference type="Proteomes" id="UP000027195"/>
    </source>
</evidence>
<keyword evidence="1" id="KW-0472">Membrane</keyword>
<name>A0A067M5S3_BOTB1</name>
<evidence type="ECO:0000256" key="1">
    <source>
        <dbReference type="SAM" id="Phobius"/>
    </source>
</evidence>
<evidence type="ECO:0000313" key="2">
    <source>
        <dbReference type="EMBL" id="KDQ06921.1"/>
    </source>
</evidence>
<dbReference type="Proteomes" id="UP000027195">
    <property type="component" value="Unassembled WGS sequence"/>
</dbReference>
<protein>
    <submittedName>
        <fullName evidence="2">Uncharacterized protein</fullName>
    </submittedName>
</protein>
<keyword evidence="1" id="KW-1133">Transmembrane helix</keyword>
<gene>
    <name evidence="2" type="ORF">BOTBODRAFT_39228</name>
</gene>
<keyword evidence="1" id="KW-0812">Transmembrane</keyword>
<dbReference type="HOGENOM" id="CLU_2072748_0_0_1"/>
<feature type="transmembrane region" description="Helical" evidence="1">
    <location>
        <begin position="62"/>
        <end position="80"/>
    </location>
</feature>